<dbReference type="Pfam" id="PF12008">
    <property type="entry name" value="EcoR124_C"/>
    <property type="match status" value="1"/>
</dbReference>
<dbReference type="InterPro" id="IPR051268">
    <property type="entry name" value="Type-I_R_enzyme_R_subunit"/>
</dbReference>
<evidence type="ECO:0000256" key="8">
    <source>
        <dbReference type="ARBA" id="ARBA00022840"/>
    </source>
</evidence>
<dbReference type="Proteomes" id="UP001226434">
    <property type="component" value="Unassembled WGS sequence"/>
</dbReference>
<protein>
    <recommendedName>
        <fullName evidence="10">Type I restriction enzyme endonuclease subunit</fullName>
        <shortName evidence="10">R protein</shortName>
        <ecNumber evidence="10">3.1.21.3</ecNumber>
    </recommendedName>
</protein>
<comment type="subunit">
    <text evidence="10">The type I restriction/modification system is composed of three polypeptides R, M and S.</text>
</comment>
<dbReference type="RefSeq" id="WP_282336101.1">
    <property type="nucleotide sequence ID" value="NZ_JASBRG010000007.1"/>
</dbReference>
<dbReference type="InterPro" id="IPR007409">
    <property type="entry name" value="Restrct_endonuc_type1_HsdR_N"/>
</dbReference>
<dbReference type="GO" id="GO:0009035">
    <property type="term" value="F:type I site-specific deoxyribonuclease activity"/>
    <property type="evidence" value="ECO:0007669"/>
    <property type="project" value="UniProtKB-EC"/>
</dbReference>
<dbReference type="InterPro" id="IPR004473">
    <property type="entry name" value="Restrct_endonuc_typeI_HsdR"/>
</dbReference>
<comment type="caution">
    <text evidence="12">The sequence shown here is derived from an EMBL/GenBank/DDBJ whole genome shotgun (WGS) entry which is preliminary data.</text>
</comment>
<keyword evidence="4 10" id="KW-0547">Nucleotide-binding</keyword>
<dbReference type="CDD" id="cd18030">
    <property type="entry name" value="DEXHc_RE_I_HsdR"/>
    <property type="match status" value="1"/>
</dbReference>
<evidence type="ECO:0000256" key="10">
    <source>
        <dbReference type="RuleBase" id="RU364115"/>
    </source>
</evidence>
<dbReference type="Pfam" id="PF04313">
    <property type="entry name" value="HSDR_N"/>
    <property type="match status" value="1"/>
</dbReference>
<dbReference type="EC" id="3.1.21.3" evidence="10"/>
<dbReference type="NCBIfam" id="TIGR00348">
    <property type="entry name" value="hsdR"/>
    <property type="match status" value="1"/>
</dbReference>
<dbReference type="SUPFAM" id="SSF52540">
    <property type="entry name" value="P-loop containing nucleoside triphosphate hydrolases"/>
    <property type="match status" value="1"/>
</dbReference>
<evidence type="ECO:0000256" key="6">
    <source>
        <dbReference type="ARBA" id="ARBA00022759"/>
    </source>
</evidence>
<reference evidence="12 13" key="1">
    <citation type="submission" date="2023-05" db="EMBL/GenBank/DDBJ databases">
        <title>Genome sequence of Pinibacter sp. MAH-24.</title>
        <authorList>
            <person name="Huq M.A."/>
        </authorList>
    </citation>
    <scope>NUCLEOTIDE SEQUENCE [LARGE SCALE GENOMIC DNA]</scope>
    <source>
        <strain evidence="12 13">MAH-24</strain>
    </source>
</reference>
<comment type="function">
    <text evidence="10">Subunit R is required for both nuclease and ATPase activities, but not for modification.</text>
</comment>
<dbReference type="Gene3D" id="3.40.50.300">
    <property type="entry name" value="P-loop containing nucleotide triphosphate hydrolases"/>
    <property type="match status" value="2"/>
</dbReference>
<keyword evidence="6 12" id="KW-0255">Endonuclease</keyword>
<evidence type="ECO:0000313" key="13">
    <source>
        <dbReference type="Proteomes" id="UP001226434"/>
    </source>
</evidence>
<dbReference type="PANTHER" id="PTHR30195:SF16">
    <property type="entry name" value="TYPE I RESTRICTION ENZYME ENDONUCLEASE SUBUNIT"/>
    <property type="match status" value="1"/>
</dbReference>
<evidence type="ECO:0000313" key="12">
    <source>
        <dbReference type="EMBL" id="MDI3321981.1"/>
    </source>
</evidence>
<dbReference type="InterPro" id="IPR022625">
    <property type="entry name" value="TypeI_RM_Rsu_C"/>
</dbReference>
<evidence type="ECO:0000259" key="11">
    <source>
        <dbReference type="PROSITE" id="PS51192"/>
    </source>
</evidence>
<dbReference type="InterPro" id="IPR040980">
    <property type="entry name" value="SWI2_SNF2"/>
</dbReference>
<evidence type="ECO:0000256" key="9">
    <source>
        <dbReference type="ARBA" id="ARBA00023125"/>
    </source>
</evidence>
<dbReference type="InterPro" id="IPR014001">
    <property type="entry name" value="Helicase_ATP-bd"/>
</dbReference>
<accession>A0ABT6RHU0</accession>
<evidence type="ECO:0000256" key="3">
    <source>
        <dbReference type="ARBA" id="ARBA00022722"/>
    </source>
</evidence>
<evidence type="ECO:0000256" key="4">
    <source>
        <dbReference type="ARBA" id="ARBA00022741"/>
    </source>
</evidence>
<dbReference type="Gene3D" id="3.90.1570.50">
    <property type="match status" value="1"/>
</dbReference>
<evidence type="ECO:0000256" key="7">
    <source>
        <dbReference type="ARBA" id="ARBA00022801"/>
    </source>
</evidence>
<evidence type="ECO:0000256" key="2">
    <source>
        <dbReference type="ARBA" id="ARBA00008598"/>
    </source>
</evidence>
<dbReference type="PANTHER" id="PTHR30195">
    <property type="entry name" value="TYPE I SITE-SPECIFIC DEOXYRIBONUCLEASE PROTEIN SUBUNIT M AND R"/>
    <property type="match status" value="1"/>
</dbReference>
<keyword evidence="3" id="KW-0540">Nuclease</keyword>
<dbReference type="Pfam" id="PF18766">
    <property type="entry name" value="SWI2_SNF2"/>
    <property type="match status" value="1"/>
</dbReference>
<sequence>MVNEPQIEYGFIGKLTDLKYTYRADIRDRKSLKENFREKFQALNRVNLSDAEFARLHDEVVNPDVFAASKILRQRNTFQREDGTPLQYTLVNIKDWCKNEFEVINQLRINTENSSHRYDVILLINGLPVVQIELKTLDISPRRAMQQIIDYKNDAGNGYSNSLLCFIQLFIVSNRSSTFYFANNKNQHFSFNADEQFLPVYQWASEDNKKIANLYDFADDFLKKCTLGEMISRYMVLVESEQKLMVMRPYQIYAVKAIVDCIHQNRGNGYIWHTTGSGKTLTSFKASTLLKDNPDIEKCLFVVDRKDLDRQTREEFNKFQEGCVEENTNTETLVRRMLSEDYADKVIVTTIQKLGLALDPTHRKNYKERLQPLSKKRLVFIFDECHRSQFGDNHKAIKEFFPNAQLFGFTGTPIFEANANYKQIDGTVGSYVTTNDIFQKQLHTYTITHAIEDRNVLRFHVDYYKSEEKINTGTAIHRLAVVDAVLDKHDAATSSRRFNALLATASINEAIEYRRLFKEAQQKMKDEDESYRSLNIACVFSPPAEGNKDVQQIQEDLPQEKADNQVAPDEKKIALRSIIGDYNDQYGTNHSINEFDLYYQDVQQRIKDQKYTNADYPHKHKIDIVIVVDMLLTGFDSKYLNTLYVDKNLKYHGLIQAFSRTNRILNDSKPYGNILDFRKQQTAVDEAIALFSGQDTVKAKEIWLVDPAPVVIGKYEKAVSDLNTFMQTNGLECTPEEVNNLKGDNARAEFINHFKEVQRLKTQLDQYTDLSVDNKSVIETLLPEEELRSFKGAYLETAKRLKEKQTKEGDDASTEVQQLDFEFVLFASAVVDYDYIMKLIASYTESKPSKQKMTKEQLVNLLSSSANLIDERDDIVAYINSLEVGKGLSEKEIRDGYDNFKEEKTAKELASIARNHGLQTKALKGFVDGIMNRMIFDGEQLNTLLEPLELGWKDRTKRELALMEDLLPQLKKLAQGREISGLSAYE</sequence>
<comment type="similarity">
    <text evidence="2 10">Belongs to the HsdR family.</text>
</comment>
<feature type="domain" description="Helicase ATP-binding" evidence="11">
    <location>
        <begin position="260"/>
        <end position="431"/>
    </location>
</feature>
<keyword evidence="9 10" id="KW-0238">DNA-binding</keyword>
<organism evidence="12 13">
    <name type="scientific">Pinibacter soli</name>
    <dbReference type="NCBI Taxonomy" id="3044211"/>
    <lineage>
        <taxon>Bacteria</taxon>
        <taxon>Pseudomonadati</taxon>
        <taxon>Bacteroidota</taxon>
        <taxon>Chitinophagia</taxon>
        <taxon>Chitinophagales</taxon>
        <taxon>Chitinophagaceae</taxon>
        <taxon>Pinibacter</taxon>
    </lineage>
</organism>
<evidence type="ECO:0000256" key="1">
    <source>
        <dbReference type="ARBA" id="ARBA00000851"/>
    </source>
</evidence>
<dbReference type="SMART" id="SM00487">
    <property type="entry name" value="DEXDc"/>
    <property type="match status" value="1"/>
</dbReference>
<keyword evidence="8 10" id="KW-0067">ATP-binding</keyword>
<proteinExistence type="inferred from homology"/>
<keyword evidence="13" id="KW-1185">Reference proteome</keyword>
<name>A0ABT6RHU0_9BACT</name>
<dbReference type="Pfam" id="PF22679">
    <property type="entry name" value="T1R_D3-like"/>
    <property type="match status" value="1"/>
</dbReference>
<evidence type="ECO:0000256" key="5">
    <source>
        <dbReference type="ARBA" id="ARBA00022747"/>
    </source>
</evidence>
<keyword evidence="5 10" id="KW-0680">Restriction system</keyword>
<dbReference type="InterPro" id="IPR055180">
    <property type="entry name" value="HsdR_RecA-like_helicase_dom_2"/>
</dbReference>
<dbReference type="PROSITE" id="PS51192">
    <property type="entry name" value="HELICASE_ATP_BIND_1"/>
    <property type="match status" value="1"/>
</dbReference>
<gene>
    <name evidence="12" type="ORF">QJ048_19475</name>
</gene>
<dbReference type="Gene3D" id="1.20.58.910">
    <property type="match status" value="1"/>
</dbReference>
<dbReference type="EMBL" id="JASBRG010000007">
    <property type="protein sequence ID" value="MDI3321981.1"/>
    <property type="molecule type" value="Genomic_DNA"/>
</dbReference>
<keyword evidence="7 10" id="KW-0378">Hydrolase</keyword>
<dbReference type="CDD" id="cd22332">
    <property type="entry name" value="HsdR_N"/>
    <property type="match status" value="1"/>
</dbReference>
<dbReference type="CDD" id="cd18800">
    <property type="entry name" value="SF2_C_EcoR124I-like"/>
    <property type="match status" value="1"/>
</dbReference>
<comment type="catalytic activity">
    <reaction evidence="1 10">
        <text>Endonucleolytic cleavage of DNA to give random double-stranded fragments with terminal 5'-phosphates, ATP is simultaneously hydrolyzed.</text>
        <dbReference type="EC" id="3.1.21.3"/>
    </reaction>
</comment>
<dbReference type="InterPro" id="IPR027417">
    <property type="entry name" value="P-loop_NTPase"/>
</dbReference>